<dbReference type="InterPro" id="IPR012337">
    <property type="entry name" value="RNaseH-like_sf"/>
</dbReference>
<dbReference type="Gene3D" id="1.10.10.60">
    <property type="entry name" value="Homeodomain-like"/>
    <property type="match status" value="1"/>
</dbReference>
<dbReference type="InterPro" id="IPR009057">
    <property type="entry name" value="Homeodomain-like_sf"/>
</dbReference>
<dbReference type="Proteomes" id="UP000036834">
    <property type="component" value="Unassembled WGS sequence"/>
</dbReference>
<dbReference type="Proteomes" id="UP000319578">
    <property type="component" value="Unassembled WGS sequence"/>
</dbReference>
<evidence type="ECO:0000313" key="10">
    <source>
        <dbReference type="Proteomes" id="UP000319578"/>
    </source>
</evidence>
<reference evidence="9" key="1">
    <citation type="submission" date="2015-07" db="EMBL/GenBank/DDBJ databases">
        <title>Genome sequencing project for genomic taxonomy and phylogenomics of Bacillus-like bacteria.</title>
        <authorList>
            <person name="Liu B."/>
            <person name="Wang J."/>
            <person name="Zhu Y."/>
            <person name="Liu G."/>
            <person name="Chen Q."/>
            <person name="Chen Z."/>
            <person name="Lan J."/>
            <person name="Che J."/>
            <person name="Ge C."/>
            <person name="Shi H."/>
            <person name="Pan Z."/>
            <person name="Liu X."/>
        </authorList>
    </citation>
    <scope>NUCLEOTIDE SEQUENCE [LARGE SCALE GENOMIC DNA]</scope>
    <source>
        <strain evidence="9">DSM 9887</strain>
    </source>
</reference>
<dbReference type="STRING" id="54915.ADS79_33420"/>
<reference evidence="7 10" key="3">
    <citation type="submission" date="2019-06" db="EMBL/GenBank/DDBJ databases">
        <title>Whole genome shotgun sequence of Brevibacillus reuszeri NBRC 15719.</title>
        <authorList>
            <person name="Hosoyama A."/>
            <person name="Uohara A."/>
            <person name="Ohji S."/>
            <person name="Ichikawa N."/>
        </authorList>
    </citation>
    <scope>NUCLEOTIDE SEQUENCE [LARGE SCALE GENOMIC DNA]</scope>
    <source>
        <strain evidence="7 10">NBRC 15719</strain>
    </source>
</reference>
<evidence type="ECO:0000256" key="1">
    <source>
        <dbReference type="ARBA" id="ARBA00009277"/>
    </source>
</evidence>
<dbReference type="GO" id="GO:0000150">
    <property type="term" value="F:DNA strand exchange activity"/>
    <property type="evidence" value="ECO:0007669"/>
    <property type="project" value="InterPro"/>
</dbReference>
<dbReference type="InterPro" id="IPR001584">
    <property type="entry name" value="Integrase_cat-core"/>
</dbReference>
<evidence type="ECO:0000256" key="2">
    <source>
        <dbReference type="ARBA" id="ARBA00022578"/>
    </source>
</evidence>
<accession>A0A0K9YJY3</accession>
<evidence type="ECO:0000259" key="6">
    <source>
        <dbReference type="PROSITE" id="PS50994"/>
    </source>
</evidence>
<dbReference type="NCBIfam" id="NF033546">
    <property type="entry name" value="transpos_IS21"/>
    <property type="match status" value="1"/>
</dbReference>
<dbReference type="InterPro" id="IPR036397">
    <property type="entry name" value="RNaseH_sf"/>
</dbReference>
<dbReference type="EMBL" id="BJON01000054">
    <property type="protein sequence ID" value="GED73146.1"/>
    <property type="molecule type" value="Genomic_DNA"/>
</dbReference>
<comment type="similarity">
    <text evidence="1">Belongs to the transposase IS21/IS408/IS1162 family.</text>
</comment>
<evidence type="ECO:0000256" key="3">
    <source>
        <dbReference type="ARBA" id="ARBA00023125"/>
    </source>
</evidence>
<dbReference type="SUPFAM" id="SSF53098">
    <property type="entry name" value="Ribonuclease H-like"/>
    <property type="match status" value="1"/>
</dbReference>
<reference evidence="8" key="2">
    <citation type="submission" date="2015-07" db="EMBL/GenBank/DDBJ databases">
        <title>MeaNS - Measles Nucleotide Surveillance Program.</title>
        <authorList>
            <person name="Tran T."/>
            <person name="Druce J."/>
        </authorList>
    </citation>
    <scope>NUCLEOTIDE SEQUENCE</scope>
    <source>
        <strain evidence="8">DSM 9887</strain>
    </source>
</reference>
<dbReference type="RefSeq" id="WP_049742814.1">
    <property type="nucleotide sequence ID" value="NZ_BJON01000054.1"/>
</dbReference>
<dbReference type="InterPro" id="IPR017894">
    <property type="entry name" value="HTH_IS21_transposase_type"/>
</dbReference>
<sequence>MDKWQVYVEIDQLLKQGFTKRNIAKKLKISRTTLYRYLEKSPKEMVDWMESTKSRAKKLDKYEELILRWLREHPDMSAAQVYDWLNERFEDLEVGESTVRSYVRELRSHYEIPKEIRSRSYEAIPDPPMGQQAQIDFGVTTQKATSGRNVKLYFIAFVLSHSRYKYKEWIDRPFTTKDVINAHENAFRYFDGVPFELVYDQDNLIVVSENAGDVILTSEFEAYRRSRNLTLRICRKADPESKGRIENVVGFIKYNFAKHRIFSNLDAWNEQGLRWLERTGNGKVHHTTKKRPIEVFSLEKQHLRSPSSINTGHIDQAKNTLNMSITRTVRKDNTVLYKSNRYSVPLGTYSPYGRVIRLTVEDESFLMIHDTETNEWLGRHAIHSGKGHLIQDRNHTRDRSKGIDGYIDQLSKYFSKPEMAKQYLEGVRKKHPRYIRDQLQLIRKQISQTETLILDQGLVECTKRKLYSANEFTDMIAYLHRQKVSTRLDHDCTVQPLHSLSASTMVSPEKRDVSQYLMILEESHHE</sequence>
<keyword evidence="10" id="KW-1185">Reference proteome</keyword>
<evidence type="ECO:0000256" key="4">
    <source>
        <dbReference type="ARBA" id="ARBA00023172"/>
    </source>
</evidence>
<keyword evidence="4" id="KW-0233">DNA recombination</keyword>
<dbReference type="InterPro" id="IPR006120">
    <property type="entry name" value="Resolvase_HTH_dom"/>
</dbReference>
<dbReference type="GO" id="GO:0015074">
    <property type="term" value="P:DNA integration"/>
    <property type="evidence" value="ECO:0007669"/>
    <property type="project" value="InterPro"/>
</dbReference>
<dbReference type="PANTHER" id="PTHR35004">
    <property type="entry name" value="TRANSPOSASE RV3428C-RELATED"/>
    <property type="match status" value="1"/>
</dbReference>
<dbReference type="EMBL" id="LGIQ01000018">
    <property type="protein sequence ID" value="KNB68510.1"/>
    <property type="molecule type" value="Genomic_DNA"/>
</dbReference>
<name>A0A0K9YJY3_9BACL</name>
<dbReference type="Gene3D" id="3.30.420.10">
    <property type="entry name" value="Ribonuclease H-like superfamily/Ribonuclease H"/>
    <property type="match status" value="1"/>
</dbReference>
<dbReference type="PROSITE" id="PS50531">
    <property type="entry name" value="HTH_IS21"/>
    <property type="match status" value="1"/>
</dbReference>
<dbReference type="GO" id="GO:0032196">
    <property type="term" value="P:transposition"/>
    <property type="evidence" value="ECO:0007669"/>
    <property type="project" value="UniProtKB-KW"/>
</dbReference>
<dbReference type="PROSITE" id="PS50994">
    <property type="entry name" value="INTEGRASE"/>
    <property type="match status" value="1"/>
</dbReference>
<dbReference type="AlphaFoldDB" id="A0A0K9YJY3"/>
<evidence type="ECO:0000313" key="7">
    <source>
        <dbReference type="EMBL" id="GED73146.1"/>
    </source>
</evidence>
<evidence type="ECO:0000313" key="8">
    <source>
        <dbReference type="EMBL" id="KNB68510.1"/>
    </source>
</evidence>
<gene>
    <name evidence="7" type="primary">tnpA_2</name>
    <name evidence="8" type="ORF">ADS79_33420</name>
    <name evidence="7" type="ORF">BRE01_68480</name>
</gene>
<evidence type="ECO:0000313" key="9">
    <source>
        <dbReference type="Proteomes" id="UP000036834"/>
    </source>
</evidence>
<dbReference type="PANTHER" id="PTHR35004:SF6">
    <property type="entry name" value="TRANSPOSASE"/>
    <property type="match status" value="1"/>
</dbReference>
<keyword evidence="2" id="KW-0815">Transposition</keyword>
<dbReference type="PATRIC" id="fig|54915.3.peg.128"/>
<keyword evidence="3" id="KW-0238">DNA-binding</keyword>
<dbReference type="GO" id="GO:0003677">
    <property type="term" value="F:DNA binding"/>
    <property type="evidence" value="ECO:0007669"/>
    <property type="project" value="UniProtKB-KW"/>
</dbReference>
<evidence type="ECO:0000259" key="5">
    <source>
        <dbReference type="PROSITE" id="PS50531"/>
    </source>
</evidence>
<dbReference type="OrthoDB" id="92877at2"/>
<dbReference type="SUPFAM" id="SSF46689">
    <property type="entry name" value="Homeodomain-like"/>
    <property type="match status" value="1"/>
</dbReference>
<protein>
    <submittedName>
        <fullName evidence="7 8">Transposase</fullName>
    </submittedName>
</protein>
<feature type="domain" description="Integrase catalytic" evidence="6">
    <location>
        <begin position="124"/>
        <end position="300"/>
    </location>
</feature>
<feature type="domain" description="HTH IS21-type" evidence="5">
    <location>
        <begin position="5"/>
        <end position="70"/>
    </location>
</feature>
<dbReference type="Pfam" id="PF02796">
    <property type="entry name" value="HTH_7"/>
    <property type="match status" value="1"/>
</dbReference>
<organism evidence="8 9">
    <name type="scientific">Brevibacillus reuszeri</name>
    <dbReference type="NCBI Taxonomy" id="54915"/>
    <lineage>
        <taxon>Bacteria</taxon>
        <taxon>Bacillati</taxon>
        <taxon>Bacillota</taxon>
        <taxon>Bacilli</taxon>
        <taxon>Bacillales</taxon>
        <taxon>Paenibacillaceae</taxon>
        <taxon>Brevibacillus</taxon>
    </lineage>
</organism>
<proteinExistence type="inferred from homology"/>
<comment type="caution">
    <text evidence="8">The sequence shown here is derived from an EMBL/GenBank/DDBJ whole genome shotgun (WGS) entry which is preliminary data.</text>
</comment>